<name>A0A1D5RMP4_HUMAN</name>
<organism evidence="1 2">
    <name type="scientific">Homo sapiens</name>
    <name type="common">Human</name>
    <dbReference type="NCBI Taxonomy" id="9606"/>
    <lineage>
        <taxon>Eukaryota</taxon>
        <taxon>Metazoa</taxon>
        <taxon>Chordata</taxon>
        <taxon>Craniata</taxon>
        <taxon>Vertebrata</taxon>
        <taxon>Euteleostomi</taxon>
        <taxon>Mammalia</taxon>
        <taxon>Eutheria</taxon>
        <taxon>Euarchontoglires</taxon>
        <taxon>Primates</taxon>
        <taxon>Haplorrhini</taxon>
        <taxon>Catarrhini</taxon>
        <taxon>Hominidae</taxon>
        <taxon>Homo</taxon>
    </lineage>
</organism>
<accession>A0A1D5RMP4</accession>
<dbReference type="HGNC" id="HGNC:12340">
    <property type="gene designation" value="TRPS1"/>
</dbReference>
<dbReference type="EMBL" id="KC877301">
    <property type="status" value="NOT_ANNOTATED_CDS"/>
    <property type="molecule type" value="Genomic_DNA"/>
</dbReference>
<reference evidence="1" key="5">
    <citation type="submission" date="2025-09" db="UniProtKB">
        <authorList>
            <consortium name="Ensembl"/>
        </authorList>
    </citation>
    <scope>IDENTIFICATION</scope>
</reference>
<reference evidence="1 2" key="2">
    <citation type="journal article" date="2004" name="Nature">
        <title>Finishing the euchromatic sequence of the human genome.</title>
        <authorList>
            <consortium name="International Human Genome Sequencing Consortium"/>
        </authorList>
    </citation>
    <scope>NUCLEOTIDE SEQUENCE [LARGE SCALE GENOMIC DNA]</scope>
</reference>
<keyword evidence="2" id="KW-1185">Reference proteome</keyword>
<protein>
    <submittedName>
        <fullName evidence="1">Transcriptional repressor GATA binding 1</fullName>
    </submittedName>
</protein>
<dbReference type="EMBL" id="KC877306">
    <property type="status" value="NOT_ANNOTATED_CDS"/>
    <property type="molecule type" value="Genomic_DNA"/>
</dbReference>
<dbReference type="OpenTargets" id="ENSG00000104447"/>
<dbReference type="EMBL" id="AF178030">
    <property type="status" value="NOT_ANNOTATED_CDS"/>
    <property type="molecule type" value="Genomic_DNA"/>
</dbReference>
<dbReference type="Ensembl" id="ENST00000451156.1">
    <property type="protein sequence ID" value="ENSP00000400360.1"/>
    <property type="gene ID" value="ENSG00000104447.14"/>
</dbReference>
<evidence type="ECO:0000313" key="1">
    <source>
        <dbReference type="Ensembl" id="ENSP00000400360.1"/>
    </source>
</evidence>
<dbReference type="EMBL" id="KF454923">
    <property type="status" value="NOT_ANNOTATED_CDS"/>
    <property type="molecule type" value="Genomic_DNA"/>
</dbReference>
<reference evidence="1" key="4">
    <citation type="submission" date="2025-08" db="UniProtKB">
        <authorList>
            <consortium name="Ensembl"/>
        </authorList>
    </citation>
    <scope>IDENTIFICATION</scope>
</reference>
<dbReference type="EMBL" id="KF495830">
    <property type="status" value="NOT_ANNOTATED_CDS"/>
    <property type="molecule type" value="Genomic_DNA"/>
</dbReference>
<dbReference type="GeneTree" id="ENSGT00940000157893"/>
<dbReference type="ChiTaRS" id="TRPS1">
    <property type="organism name" value="human"/>
</dbReference>
<feature type="non-terminal residue" evidence="1">
    <location>
        <position position="9"/>
    </location>
</feature>
<dbReference type="EMBL" id="KC877299">
    <property type="status" value="NOT_ANNOTATED_CDS"/>
    <property type="molecule type" value="Genomic_DNA"/>
</dbReference>
<dbReference type="Bgee" id="ENSG00000104447">
    <property type="expression patterns" value="Expressed in mammary duct and 204 other cell types or tissues"/>
</dbReference>
<dbReference type="Antibodypedia" id="42950">
    <property type="antibodies" value="166 antibodies from 27 providers"/>
</dbReference>
<gene>
    <name evidence="1" type="primary">TRPS1</name>
</gene>
<dbReference type="Proteomes" id="UP000005640">
    <property type="component" value="Chromosome 8"/>
</dbReference>
<reference evidence="1 2" key="1">
    <citation type="journal article" date="2001" name="Nature">
        <title>Initial sequencing and analysis of the human genome.</title>
        <authorList>
            <consortium name="International Human Genome Sequencing Consortium"/>
            <person name="Lander E.S."/>
            <person name="Linton L.M."/>
            <person name="Birren B."/>
            <person name="Nusbaum C."/>
            <person name="Zody M.C."/>
            <person name="Baldwin J."/>
            <person name="Devon K."/>
            <person name="Dewar K."/>
            <person name="Doyle M."/>
            <person name="FitzHugh W."/>
            <person name="Funke R."/>
            <person name="Gage D."/>
            <person name="Harris K."/>
            <person name="Heaford A."/>
            <person name="Howland J."/>
            <person name="Kann L."/>
            <person name="Lehoczky J."/>
            <person name="LeVine R."/>
            <person name="McEwan P."/>
            <person name="McKernan K."/>
            <person name="Meldrim J."/>
            <person name="Mesirov J.P."/>
            <person name="Miranda C."/>
            <person name="Morris W."/>
            <person name="Naylor J."/>
            <person name="Raymond C."/>
            <person name="Rosetti M."/>
            <person name="Santos R."/>
            <person name="Sheridan A."/>
            <person name="Sougnez C."/>
            <person name="Stange-Thomann N."/>
            <person name="Stojanovic N."/>
            <person name="Subramanian A."/>
            <person name="Wyman D."/>
            <person name="Rogers J."/>
            <person name="Sulston J."/>
            <person name="Ainscough R."/>
            <person name="Beck S."/>
            <person name="Bentley D."/>
            <person name="Burton J."/>
            <person name="Clee C."/>
            <person name="Carter N."/>
            <person name="Coulson A."/>
            <person name="Deadman R."/>
            <person name="Deloukas P."/>
            <person name="Dunham A."/>
            <person name="Dunham I."/>
            <person name="Durbin R."/>
            <person name="French L."/>
            <person name="Grafham D."/>
            <person name="Gregory S."/>
            <person name="Hubbard T."/>
            <person name="Humphray S."/>
            <person name="Hunt A."/>
            <person name="Jones M."/>
            <person name="Lloyd C."/>
            <person name="McMurray A."/>
            <person name="Matthews L."/>
            <person name="Mercer S."/>
            <person name="Milne S."/>
            <person name="Mullikin J.C."/>
            <person name="Mungall A."/>
            <person name="Plumb R."/>
            <person name="Ross M."/>
            <person name="Shownkeen R."/>
            <person name="Sims S."/>
            <person name="Waterston R.H."/>
            <person name="Wilson R.K."/>
            <person name="Hillier L.W."/>
            <person name="McPherson J.D."/>
            <person name="Marra M.A."/>
            <person name="Mardis E.R."/>
            <person name="Fulton L.A."/>
            <person name="Chinwalla A.T."/>
            <person name="Pepin K.H."/>
            <person name="Gish W.R."/>
            <person name="Chissoe S.L."/>
            <person name="Wendl M.C."/>
            <person name="Delehaunty K.D."/>
            <person name="Miner T.L."/>
            <person name="Delehaunty A."/>
            <person name="Kramer J.B."/>
            <person name="Cook L.L."/>
            <person name="Fulton R.S."/>
            <person name="Johnson D.L."/>
            <person name="Minx P.J."/>
            <person name="Clifton S.W."/>
            <person name="Hawkins T."/>
            <person name="Branscomb E."/>
            <person name="Predki P."/>
            <person name="Richardson P."/>
            <person name="Wenning S."/>
            <person name="Slezak T."/>
            <person name="Doggett N."/>
            <person name="Cheng J.F."/>
            <person name="Olsen A."/>
            <person name="Lucas S."/>
            <person name="Elkin C."/>
            <person name="Uberbacher E."/>
            <person name="Frazier M."/>
            <person name="Gibbs R.A."/>
            <person name="Muzny D.M."/>
            <person name="Scherer S.E."/>
            <person name="Bouck J.B."/>
            <person name="Sodergren E.J."/>
            <person name="Worley K.C."/>
            <person name="Rives C.M."/>
            <person name="Gorrell J.H."/>
            <person name="Metzker M.L."/>
            <person name="Naylor S.L."/>
            <person name="Kucherlapati R.S."/>
            <person name="Nelson D.L."/>
            <person name="Weinstock G.M."/>
            <person name="Sakaki Y."/>
            <person name="Fujiyama A."/>
            <person name="Hattori M."/>
            <person name="Yada T."/>
            <person name="Toyoda A."/>
            <person name="Itoh T."/>
            <person name="Kawagoe C."/>
            <person name="Watanabe H."/>
            <person name="Totoki Y."/>
            <person name="Taylor T."/>
            <person name="Weissenbach J."/>
            <person name="Heilig R."/>
            <person name="Saurin W."/>
            <person name="Artiguenave F."/>
            <person name="Brottier P."/>
            <person name="Bruls T."/>
            <person name="Pelletier E."/>
            <person name="Robert C."/>
            <person name="Wincker P."/>
            <person name="Smith D.R."/>
            <person name="Doucette-Stamm L."/>
            <person name="Rubenfield M."/>
            <person name="Weinstock K."/>
            <person name="Lee H.M."/>
            <person name="Dubois J."/>
            <person name="Rosenthal A."/>
            <person name="Platzer M."/>
            <person name="Nyakatura G."/>
            <person name="Taudien S."/>
            <person name="Rump A."/>
            <person name="Yang H."/>
            <person name="Yu J."/>
            <person name="Wang J."/>
            <person name="Huang G."/>
            <person name="Gu J."/>
            <person name="Hood L."/>
            <person name="Rowen L."/>
            <person name="Madan A."/>
            <person name="Qin S."/>
            <person name="Davis R.W."/>
            <person name="Federspiel N.A."/>
            <person name="Abola A.P."/>
            <person name="Proctor M.J."/>
            <person name="Myers R.M."/>
            <person name="Schmutz J."/>
            <person name="Dickson M."/>
            <person name="Grimwood J."/>
            <person name="Cox D.R."/>
            <person name="Olson M.V."/>
            <person name="Kaul R."/>
            <person name="Raymond C."/>
            <person name="Shimizu N."/>
            <person name="Kawasaki K."/>
            <person name="Minoshima S."/>
            <person name="Evans G.A."/>
            <person name="Athanasiou M."/>
            <person name="Schultz R."/>
            <person name="Roe B.A."/>
            <person name="Chen F."/>
            <person name="Pan H."/>
            <person name="Ramser J."/>
            <person name="Lehrach H."/>
            <person name="Reinhardt R."/>
            <person name="McCombie W.R."/>
            <person name="de la Bastide M."/>
            <person name="Dedhia N."/>
            <person name="Blocker H."/>
            <person name="Hornischer K."/>
            <person name="Nordsiek G."/>
            <person name="Agarwala R."/>
            <person name="Aravind L."/>
            <person name="Bailey J.A."/>
            <person name="Bateman A."/>
            <person name="Batzoglou S."/>
            <person name="Birney E."/>
            <person name="Bork P."/>
            <person name="Brown D.G."/>
            <person name="Burge C.B."/>
            <person name="Cerutti L."/>
            <person name="Chen H.C."/>
            <person name="Church D."/>
            <person name="Clamp M."/>
            <person name="Copley R.R."/>
            <person name="Doerks T."/>
            <person name="Eddy S.R."/>
            <person name="Eichler E.E."/>
            <person name="Furey T.S."/>
            <person name="Galagan J."/>
            <person name="Gilbert J.G."/>
            <person name="Harmon C."/>
            <person name="Hayashizaki Y."/>
            <person name="Haussler D."/>
            <person name="Hermjakob H."/>
            <person name="Hokamp K."/>
            <person name="Jang W."/>
            <person name="Johnson L.S."/>
            <person name="Jones T.A."/>
            <person name="Kasif S."/>
            <person name="Kaspryzk A."/>
            <person name="Kennedy S."/>
            <person name="Kent W.J."/>
            <person name="Kitts P."/>
            <person name="Koonin E.V."/>
            <person name="Korf I."/>
            <person name="Kulp D."/>
            <person name="Lancet D."/>
            <person name="Lowe T.M."/>
            <person name="McLysaght A."/>
            <person name="Mikkelsen T."/>
            <person name="Moran J.V."/>
            <person name="Mulder N."/>
            <person name="Pollara V.J."/>
            <person name="Ponting C.P."/>
            <person name="Schuler G."/>
            <person name="Schultz J."/>
            <person name="Slater G."/>
            <person name="Smit A.F."/>
            <person name="Stupka E."/>
            <person name="Szustakowski J."/>
            <person name="Thierry-Mieg D."/>
            <person name="Thierry-Mieg J."/>
            <person name="Wagner L."/>
            <person name="Wallis J."/>
            <person name="Wheeler R."/>
            <person name="Williams A."/>
            <person name="Wolf Y.I."/>
            <person name="Wolfe K.H."/>
            <person name="Yang S.P."/>
            <person name="Yeh R.F."/>
            <person name="Collins F."/>
            <person name="Guyer M.S."/>
            <person name="Peterson J."/>
            <person name="Felsenfeld A."/>
            <person name="Wetterstrand K.A."/>
            <person name="Patrinos A."/>
            <person name="Morgan M.J."/>
            <person name="de Jong P."/>
            <person name="Catanese J.J."/>
            <person name="Osoegawa K."/>
            <person name="Shizuya H."/>
            <person name="Choi S."/>
            <person name="Chen Y.J."/>
        </authorList>
    </citation>
    <scope>NUCLEOTIDE SEQUENCE [LARGE SCALE GENOMIC DNA]</scope>
</reference>
<dbReference type="VEuPathDB" id="HostDB:ENSG00000104447"/>
<dbReference type="Ensembl" id="ENST00000451156.1">
    <property type="protein sequence ID" value="ENSP00000400360.1"/>
    <property type="gene ID" value="ENSG00000104447.13"/>
</dbReference>
<reference evidence="1 2" key="3">
    <citation type="journal article" date="2006" name="Nature">
        <title>DNA sequence and analysis of human chromosome 8.</title>
        <authorList>
            <person name="Nusbaum C."/>
            <person name="Mikkelsen T.S."/>
            <person name="Zody M.C."/>
            <person name="Asakawa S."/>
            <person name="Taudien S."/>
            <person name="Garber M."/>
            <person name="Kodira C.D."/>
            <person name="Schueler M.G."/>
            <person name="Shimizu A."/>
            <person name="Whittaker C.A."/>
            <person name="Chang J.L."/>
            <person name="Cuomo C.A."/>
            <person name="Dewar K."/>
            <person name="FitzGerald M.G."/>
            <person name="Yang X."/>
            <person name="Allen N.R."/>
            <person name="Anderson S."/>
            <person name="Asakawa T."/>
            <person name="Blechschmidt K."/>
            <person name="Bloom T."/>
            <person name="Borowsky M.L."/>
            <person name="Butler J."/>
            <person name="Cook A."/>
            <person name="Corum B."/>
            <person name="DeArellano K."/>
            <person name="DeCaprio D."/>
            <person name="Dooley K.T."/>
            <person name="Dorris L.III."/>
            <person name="Engels R."/>
            <person name="Glockner G."/>
            <person name="Hafez N."/>
            <person name="Hagopian D.S."/>
            <person name="Hall J.L."/>
            <person name="Ishikawa S.K."/>
            <person name="Jaffe D.B."/>
            <person name="Kamat A."/>
            <person name="Kudoh J."/>
            <person name="Lehmann R."/>
            <person name="Lokitsang T."/>
            <person name="Macdonald P."/>
            <person name="Major J.E."/>
            <person name="Matthews C.D."/>
            <person name="Mauceli E."/>
            <person name="Menzel U."/>
            <person name="Mihalev A.H."/>
            <person name="Minoshima S."/>
            <person name="Murayama Y."/>
            <person name="Naylor J.W."/>
            <person name="Nicol R."/>
            <person name="Nguyen C."/>
            <person name="O'Leary S.B."/>
            <person name="O'Neill K."/>
            <person name="Parker S.C."/>
            <person name="Polley A."/>
            <person name="Raymond C.K."/>
            <person name="Reichwald K."/>
            <person name="Rodriguez J."/>
            <person name="Sasaki T."/>
            <person name="Schilhabel M."/>
            <person name="Siddiqui R."/>
            <person name="Smith C.L."/>
            <person name="Sneddon T.P."/>
            <person name="Talamas J.A."/>
            <person name="Tenzin P."/>
            <person name="Topham K."/>
            <person name="Venkataraman V."/>
            <person name="Wen G."/>
            <person name="Yamazaki S."/>
            <person name="Young S.K."/>
            <person name="Zeng Q."/>
            <person name="Zimmer A.R."/>
            <person name="Rosenthal A."/>
            <person name="Birren B.W."/>
            <person name="Platzer M."/>
            <person name="Shimizu N."/>
            <person name="Lander E.S."/>
        </authorList>
    </citation>
    <scope>NUCLEOTIDE SEQUENCE [LARGE SCALE GENOMIC DNA]</scope>
</reference>
<proteinExistence type="predicted"/>
<dbReference type="OrthoDB" id="515401at2759"/>
<dbReference type="ExpressionAtlas" id="A0A1D5RMP4">
    <property type="expression patterns" value="baseline and differential"/>
</dbReference>
<sequence length="9" mass="1043">MPYEVNAGY</sequence>
<evidence type="ECO:0000313" key="2">
    <source>
        <dbReference type="Proteomes" id="UP000005640"/>
    </source>
</evidence>